<evidence type="ECO:0000313" key="3">
    <source>
        <dbReference type="EMBL" id="MDR5710547.1"/>
    </source>
</evidence>
<gene>
    <name evidence="3" type="ORF">RH857_00120</name>
</gene>
<evidence type="ECO:0000256" key="1">
    <source>
        <dbReference type="SAM" id="SignalP"/>
    </source>
</evidence>
<dbReference type="PANTHER" id="PTHR30290">
    <property type="entry name" value="PERIPLASMIC BINDING COMPONENT OF ABC TRANSPORTER"/>
    <property type="match status" value="1"/>
</dbReference>
<feature type="chain" id="PRO_5046471047" evidence="1">
    <location>
        <begin position="19"/>
        <end position="514"/>
    </location>
</feature>
<feature type="signal peptide" evidence="1">
    <location>
        <begin position="1"/>
        <end position="18"/>
    </location>
</feature>
<evidence type="ECO:0000259" key="2">
    <source>
        <dbReference type="Pfam" id="PF00496"/>
    </source>
</evidence>
<dbReference type="SUPFAM" id="SSF53850">
    <property type="entry name" value="Periplasmic binding protein-like II"/>
    <property type="match status" value="1"/>
</dbReference>
<reference evidence="4" key="1">
    <citation type="submission" date="2023-07" db="EMBL/GenBank/DDBJ databases">
        <title>Description of three actinobacteria isolated from air of manufacturing shop in a pharmaceutical factory.</title>
        <authorList>
            <person name="Zhang D.-F."/>
        </authorList>
    </citation>
    <scope>NUCLEOTIDE SEQUENCE [LARGE SCALE GENOMIC DNA]</scope>
    <source>
        <strain evidence="4">CCTCC AB 207010</strain>
    </source>
</reference>
<name>A0ABU1FPH6_9MICC</name>
<dbReference type="Gene3D" id="3.40.190.10">
    <property type="entry name" value="Periplasmic binding protein-like II"/>
    <property type="match status" value="1"/>
</dbReference>
<sequence>MALTAVAALALTSCSASDAQNDDEVTLVQSIGPLPHLNPQLITSPNVRIAAGTMLEPLVKMTDEYDVVPWLAHDWEISDDGTEATLYLQEGVTWHDGEPFTADDVKFNLDEVIQYQRAGIEISGAIDTVEVVDEHTVRVLFREPYGPFLQGLALQSMLPRHIYEGTDFVENPANSSPVGTGPLVMERFEEGSQVELVRNEDYWAGEVHIDRLIFAILTDPNAQDLALKSGELDRSAIDSARLAEVEADPDLAVTTHGSMPWQVFFNMNAQVEELTDPEVRRLVFSAVDIDALHEIAVPNNSTPAESIYPPGLEWAKSPEVDYLEDFAYNVEAINQGLDDAGYPVGSDGYRFSLELTFMSHLADARAMAEVIQSSMDEVGIRIELNAIEDTVYQEYVSQKGDFELALLIGGTETDPNLGITIWHECNPEEIPFRNPSGECDEELDQYAMEALRSVSEQERGEAFQKFEERAAEVMTSAPVVHMWPLTAYSESRWEGAEIPTRNIPLDWHLIRPKD</sequence>
<protein>
    <submittedName>
        <fullName evidence="3">ABC transporter substrate-binding protein</fullName>
    </submittedName>
</protein>
<proteinExistence type="predicted"/>
<comment type="caution">
    <text evidence="3">The sequence shown here is derived from an EMBL/GenBank/DDBJ whole genome shotgun (WGS) entry which is preliminary data.</text>
</comment>
<feature type="domain" description="Solute-binding protein family 5" evidence="2">
    <location>
        <begin position="67"/>
        <end position="414"/>
    </location>
</feature>
<dbReference type="Proteomes" id="UP001260872">
    <property type="component" value="Unassembled WGS sequence"/>
</dbReference>
<dbReference type="Pfam" id="PF00496">
    <property type="entry name" value="SBP_bac_5"/>
    <property type="match status" value="1"/>
</dbReference>
<dbReference type="InterPro" id="IPR030678">
    <property type="entry name" value="Peptide/Ni-bd"/>
</dbReference>
<keyword evidence="1" id="KW-0732">Signal</keyword>
<dbReference type="Gene3D" id="3.10.105.10">
    <property type="entry name" value="Dipeptide-binding Protein, Domain 3"/>
    <property type="match status" value="1"/>
</dbReference>
<keyword evidence="4" id="KW-1185">Reference proteome</keyword>
<dbReference type="InterPro" id="IPR000914">
    <property type="entry name" value="SBP_5_dom"/>
</dbReference>
<accession>A0ABU1FPH6</accession>
<dbReference type="EMBL" id="JAVKGT010000001">
    <property type="protein sequence ID" value="MDR5710547.1"/>
    <property type="molecule type" value="Genomic_DNA"/>
</dbReference>
<evidence type="ECO:0000313" key="4">
    <source>
        <dbReference type="Proteomes" id="UP001260872"/>
    </source>
</evidence>
<dbReference type="PIRSF" id="PIRSF002741">
    <property type="entry name" value="MppA"/>
    <property type="match status" value="1"/>
</dbReference>
<dbReference type="InterPro" id="IPR039424">
    <property type="entry name" value="SBP_5"/>
</dbReference>
<dbReference type="Gene3D" id="3.90.76.10">
    <property type="entry name" value="Dipeptide-binding Protein, Domain 1"/>
    <property type="match status" value="1"/>
</dbReference>
<organism evidence="3 4">
    <name type="scientific">Nesterenkonia flava</name>
    <dbReference type="NCBI Taxonomy" id="469799"/>
    <lineage>
        <taxon>Bacteria</taxon>
        <taxon>Bacillati</taxon>
        <taxon>Actinomycetota</taxon>
        <taxon>Actinomycetes</taxon>
        <taxon>Micrococcales</taxon>
        <taxon>Micrococcaceae</taxon>
        <taxon>Nesterenkonia</taxon>
    </lineage>
</organism>